<dbReference type="InterPro" id="IPR050205">
    <property type="entry name" value="CDPK_Ser/Thr_kinases"/>
</dbReference>
<dbReference type="SUPFAM" id="SSF56112">
    <property type="entry name" value="Protein kinase-like (PK-like)"/>
    <property type="match status" value="1"/>
</dbReference>
<feature type="domain" description="Protein kinase" evidence="9">
    <location>
        <begin position="13"/>
        <end position="305"/>
    </location>
</feature>
<dbReference type="InterPro" id="IPR018247">
    <property type="entry name" value="EF_Hand_1_Ca_BS"/>
</dbReference>
<dbReference type="Proteomes" id="UP001291926">
    <property type="component" value="Unassembled WGS sequence"/>
</dbReference>
<dbReference type="InterPro" id="IPR011992">
    <property type="entry name" value="EF-hand-dom_pair"/>
</dbReference>
<dbReference type="SMART" id="SM00054">
    <property type="entry name" value="EFh"/>
    <property type="match status" value="3"/>
</dbReference>
<evidence type="ECO:0000259" key="10">
    <source>
        <dbReference type="PROSITE" id="PS50222"/>
    </source>
</evidence>
<dbReference type="Pfam" id="PF13499">
    <property type="entry name" value="EF-hand_7"/>
    <property type="match status" value="1"/>
</dbReference>
<evidence type="ECO:0000256" key="6">
    <source>
        <dbReference type="ARBA" id="ARBA00022837"/>
    </source>
</evidence>
<name>A0ABR0CHX1_9LAMI</name>
<dbReference type="PROSITE" id="PS00018">
    <property type="entry name" value="EF_HAND_1"/>
    <property type="match status" value="3"/>
</dbReference>
<keyword evidence="5" id="KW-0418">Kinase</keyword>
<dbReference type="PROSITE" id="PS00108">
    <property type="entry name" value="PROTEIN_KINASE_ST"/>
    <property type="match status" value="1"/>
</dbReference>
<evidence type="ECO:0000256" key="7">
    <source>
        <dbReference type="ARBA" id="ARBA00022840"/>
    </source>
</evidence>
<evidence type="ECO:0000256" key="2">
    <source>
        <dbReference type="ARBA" id="ARBA00022527"/>
    </source>
</evidence>
<dbReference type="PROSITE" id="PS00107">
    <property type="entry name" value="PROTEIN_KINASE_ATP"/>
    <property type="match status" value="1"/>
</dbReference>
<dbReference type="InterPro" id="IPR017441">
    <property type="entry name" value="Protein_kinase_ATP_BS"/>
</dbReference>
<keyword evidence="12" id="KW-1185">Reference proteome</keyword>
<accession>A0ABR0CHX1</accession>
<organism evidence="11 12">
    <name type="scientific">Penstemon davidsonii</name>
    <dbReference type="NCBI Taxonomy" id="160366"/>
    <lineage>
        <taxon>Eukaryota</taxon>
        <taxon>Viridiplantae</taxon>
        <taxon>Streptophyta</taxon>
        <taxon>Embryophyta</taxon>
        <taxon>Tracheophyta</taxon>
        <taxon>Spermatophyta</taxon>
        <taxon>Magnoliopsida</taxon>
        <taxon>eudicotyledons</taxon>
        <taxon>Gunneridae</taxon>
        <taxon>Pentapetalae</taxon>
        <taxon>asterids</taxon>
        <taxon>lamiids</taxon>
        <taxon>Lamiales</taxon>
        <taxon>Plantaginaceae</taxon>
        <taxon>Cheloneae</taxon>
        <taxon>Penstemon</taxon>
    </lineage>
</organism>
<gene>
    <name evidence="11" type="ORF">RD792_015830</name>
</gene>
<feature type="domain" description="EF-hand" evidence="10">
    <location>
        <begin position="434"/>
        <end position="469"/>
    </location>
</feature>
<keyword evidence="2" id="KW-0723">Serine/threonine-protein kinase</keyword>
<evidence type="ECO:0000259" key="9">
    <source>
        <dbReference type="PROSITE" id="PS50011"/>
    </source>
</evidence>
<evidence type="ECO:0000256" key="4">
    <source>
        <dbReference type="ARBA" id="ARBA00022741"/>
    </source>
</evidence>
<dbReference type="PROSITE" id="PS50011">
    <property type="entry name" value="PROTEIN_KINASE_DOM"/>
    <property type="match status" value="1"/>
</dbReference>
<dbReference type="PANTHER" id="PTHR24349">
    <property type="entry name" value="SERINE/THREONINE-PROTEIN KINASE"/>
    <property type="match status" value="1"/>
</dbReference>
<dbReference type="Gene3D" id="3.30.200.20">
    <property type="entry name" value="Phosphorylase Kinase, domain 1"/>
    <property type="match status" value="1"/>
</dbReference>
<dbReference type="PROSITE" id="PS50222">
    <property type="entry name" value="EF_HAND_2"/>
    <property type="match status" value="3"/>
</dbReference>
<dbReference type="CDD" id="cd05117">
    <property type="entry name" value="STKc_CAMK"/>
    <property type="match status" value="1"/>
</dbReference>
<evidence type="ECO:0000256" key="3">
    <source>
        <dbReference type="ARBA" id="ARBA00022679"/>
    </source>
</evidence>
<dbReference type="InterPro" id="IPR008271">
    <property type="entry name" value="Ser/Thr_kinase_AS"/>
</dbReference>
<dbReference type="InterPro" id="IPR002048">
    <property type="entry name" value="EF_hand_dom"/>
</dbReference>
<dbReference type="Pfam" id="PF00069">
    <property type="entry name" value="Pkinase"/>
    <property type="match status" value="1"/>
</dbReference>
<dbReference type="SMART" id="SM00220">
    <property type="entry name" value="S_TKc"/>
    <property type="match status" value="1"/>
</dbReference>
<dbReference type="InterPro" id="IPR000719">
    <property type="entry name" value="Prot_kinase_dom"/>
</dbReference>
<keyword evidence="6" id="KW-0106">Calcium</keyword>
<evidence type="ECO:0000256" key="1">
    <source>
        <dbReference type="ARBA" id="ARBA00005354"/>
    </source>
</evidence>
<evidence type="ECO:0000256" key="8">
    <source>
        <dbReference type="PROSITE-ProRule" id="PRU10141"/>
    </source>
</evidence>
<comment type="similarity">
    <text evidence="1">Belongs to the protein kinase superfamily. CAMK Ser/Thr protein kinase family. CaMK subfamily.</text>
</comment>
<keyword evidence="3" id="KW-0808">Transferase</keyword>
<protein>
    <submittedName>
        <fullName evidence="11">Uncharacterized protein</fullName>
    </submittedName>
</protein>
<dbReference type="Gene3D" id="1.10.238.10">
    <property type="entry name" value="EF-hand"/>
    <property type="match status" value="1"/>
</dbReference>
<feature type="domain" description="EF-hand" evidence="10">
    <location>
        <begin position="405"/>
        <end position="433"/>
    </location>
</feature>
<dbReference type="Pfam" id="PF13202">
    <property type="entry name" value="EF-hand_5"/>
    <property type="match status" value="1"/>
</dbReference>
<feature type="domain" description="EF-hand" evidence="10">
    <location>
        <begin position="476"/>
        <end position="511"/>
    </location>
</feature>
<dbReference type="InterPro" id="IPR011009">
    <property type="entry name" value="Kinase-like_dom_sf"/>
</dbReference>
<evidence type="ECO:0000313" key="11">
    <source>
        <dbReference type="EMBL" id="KAK4476670.1"/>
    </source>
</evidence>
<evidence type="ECO:0000256" key="5">
    <source>
        <dbReference type="ARBA" id="ARBA00022777"/>
    </source>
</evidence>
<keyword evidence="4 8" id="KW-0547">Nucleotide-binding</keyword>
<sequence>MEQETRKSLTDDYEITDILGRGGFSVVRRGKQKSTIGGKQHVAVKTLRRFTPLIPANSIPKSSKTTIPTTKQSLISDALLTNELLVMRRIVEDVSPHPNVIHLYDVCEDKGGVHLILELCSGGELFDRIVAQARYNEAEAAAVVRQIARGLAALHRANIVHRDLKPENCLFLNKDENSPLKIMDFGLSSVEDFTDPVVGLFGSIDYVSPEALLRDKITPKSDIWSLGVILYILLSGNGDFTIRYPPFFAQSNKQKQQMIINGQFSFYEKTWKNISSSVKQLITSLLKVDPNMRPSAEEILRHPWVTGDLAKQEQMDAEIVSRLQSFNARRKFRAAVMASVVSSRFSLKLKKLKNLMGSYDLKPEELENISINFKKICKGDNATLSEFEEVLKAMEMSSLVPLAPRIFDLFDNNRDGTVDMREIIGGLSSLKYSQGDDALRLCFQMYDMDRSGCISKEEVASMLRALPDDYLPMDITEPGKLDEIFDLMDANSDGKVTFEEFKAAMKRDSSLQDVVLSSLRPN</sequence>
<proteinExistence type="inferred from homology"/>
<feature type="binding site" evidence="8">
    <location>
        <position position="45"/>
    </location>
    <ligand>
        <name>ATP</name>
        <dbReference type="ChEBI" id="CHEBI:30616"/>
    </ligand>
</feature>
<dbReference type="SUPFAM" id="SSF47473">
    <property type="entry name" value="EF-hand"/>
    <property type="match status" value="1"/>
</dbReference>
<evidence type="ECO:0000313" key="12">
    <source>
        <dbReference type="Proteomes" id="UP001291926"/>
    </source>
</evidence>
<dbReference type="EMBL" id="JAYDYQ010002688">
    <property type="protein sequence ID" value="KAK4476670.1"/>
    <property type="molecule type" value="Genomic_DNA"/>
</dbReference>
<dbReference type="CDD" id="cd00051">
    <property type="entry name" value="EFh"/>
    <property type="match status" value="2"/>
</dbReference>
<comment type="caution">
    <text evidence="11">The sequence shown here is derived from an EMBL/GenBank/DDBJ whole genome shotgun (WGS) entry which is preliminary data.</text>
</comment>
<reference evidence="11 12" key="1">
    <citation type="journal article" date="2023" name="bioRxiv">
        <title>Genome report: Whole genome sequence and annotation of Penstemon davidsonii.</title>
        <authorList>
            <person name="Ostevik K.L."/>
            <person name="Alabady M."/>
            <person name="Zhang M."/>
            <person name="Rausher M.D."/>
        </authorList>
    </citation>
    <scope>NUCLEOTIDE SEQUENCE [LARGE SCALE GENOMIC DNA]</scope>
    <source>
        <strain evidence="11">DNT005</strain>
        <tissue evidence="11">Whole leaf</tissue>
    </source>
</reference>
<keyword evidence="7 8" id="KW-0067">ATP-binding</keyword>
<dbReference type="Gene3D" id="1.10.510.10">
    <property type="entry name" value="Transferase(Phosphotransferase) domain 1"/>
    <property type="match status" value="1"/>
</dbReference>